<dbReference type="SMART" id="SM00421">
    <property type="entry name" value="HTH_LUXR"/>
    <property type="match status" value="1"/>
</dbReference>
<dbReference type="PRINTS" id="PR00038">
    <property type="entry name" value="HTHLUXR"/>
</dbReference>
<keyword evidence="1" id="KW-0805">Transcription regulation</keyword>
<evidence type="ECO:0000256" key="2">
    <source>
        <dbReference type="ARBA" id="ARBA00023125"/>
    </source>
</evidence>
<proteinExistence type="predicted"/>
<evidence type="ECO:0000256" key="1">
    <source>
        <dbReference type="ARBA" id="ARBA00023015"/>
    </source>
</evidence>
<dbReference type="PANTHER" id="PTHR44688:SF16">
    <property type="entry name" value="DNA-BINDING TRANSCRIPTIONAL ACTIVATOR DEVR_DOSR"/>
    <property type="match status" value="1"/>
</dbReference>
<keyword evidence="3" id="KW-0804">Transcription</keyword>
<accession>A0A9D2CGW5</accession>
<comment type="caution">
    <text evidence="6">The sequence shown here is derived from an EMBL/GenBank/DDBJ whole genome shotgun (WGS) entry which is preliminary data.</text>
</comment>
<dbReference type="GO" id="GO:0006355">
    <property type="term" value="P:regulation of DNA-templated transcription"/>
    <property type="evidence" value="ECO:0007669"/>
    <property type="project" value="InterPro"/>
</dbReference>
<feature type="compositionally biased region" description="Basic and acidic residues" evidence="4">
    <location>
        <begin position="47"/>
        <end position="56"/>
    </location>
</feature>
<dbReference type="CDD" id="cd06170">
    <property type="entry name" value="LuxR_C_like"/>
    <property type="match status" value="1"/>
</dbReference>
<dbReference type="GO" id="GO:0003677">
    <property type="term" value="F:DNA binding"/>
    <property type="evidence" value="ECO:0007669"/>
    <property type="project" value="UniProtKB-KW"/>
</dbReference>
<name>A0A9D2CGW5_9ACTN</name>
<evidence type="ECO:0000256" key="4">
    <source>
        <dbReference type="SAM" id="MobiDB-lite"/>
    </source>
</evidence>
<feature type="region of interest" description="Disordered" evidence="4">
    <location>
        <begin position="40"/>
        <end position="68"/>
    </location>
</feature>
<evidence type="ECO:0000313" key="7">
    <source>
        <dbReference type="Proteomes" id="UP000824133"/>
    </source>
</evidence>
<evidence type="ECO:0000313" key="6">
    <source>
        <dbReference type="EMBL" id="HIY78960.1"/>
    </source>
</evidence>
<protein>
    <submittedName>
        <fullName evidence="6">Helix-turn-helix transcriptional regulator</fullName>
    </submittedName>
</protein>
<dbReference type="PANTHER" id="PTHR44688">
    <property type="entry name" value="DNA-BINDING TRANSCRIPTIONAL ACTIVATOR DEVR_DOSR"/>
    <property type="match status" value="1"/>
</dbReference>
<dbReference type="Proteomes" id="UP000824133">
    <property type="component" value="Unassembled WGS sequence"/>
</dbReference>
<dbReference type="Gene3D" id="1.10.10.10">
    <property type="entry name" value="Winged helix-like DNA-binding domain superfamily/Winged helix DNA-binding domain"/>
    <property type="match status" value="1"/>
</dbReference>
<dbReference type="SUPFAM" id="SSF46894">
    <property type="entry name" value="C-terminal effector domain of the bipartite response regulators"/>
    <property type="match status" value="1"/>
</dbReference>
<dbReference type="EMBL" id="DXCP01000004">
    <property type="protein sequence ID" value="HIY78960.1"/>
    <property type="molecule type" value="Genomic_DNA"/>
</dbReference>
<dbReference type="PROSITE" id="PS00622">
    <property type="entry name" value="HTH_LUXR_1"/>
    <property type="match status" value="1"/>
</dbReference>
<dbReference type="InterPro" id="IPR016032">
    <property type="entry name" value="Sig_transdc_resp-reg_C-effctor"/>
</dbReference>
<gene>
    <name evidence="6" type="ORF">IAA42_00745</name>
</gene>
<reference evidence="6" key="1">
    <citation type="journal article" date="2021" name="PeerJ">
        <title>Extensive microbial diversity within the chicken gut microbiome revealed by metagenomics and culture.</title>
        <authorList>
            <person name="Gilroy R."/>
            <person name="Ravi A."/>
            <person name="Getino M."/>
            <person name="Pursley I."/>
            <person name="Horton D.L."/>
            <person name="Alikhan N.F."/>
            <person name="Baker D."/>
            <person name="Gharbi K."/>
            <person name="Hall N."/>
            <person name="Watson M."/>
            <person name="Adriaenssens E.M."/>
            <person name="Foster-Nyarko E."/>
            <person name="Jarju S."/>
            <person name="Secka A."/>
            <person name="Antonio M."/>
            <person name="Oren A."/>
            <person name="Chaudhuri R.R."/>
            <person name="La Ragione R."/>
            <person name="Hildebrand F."/>
            <person name="Pallen M.J."/>
        </authorList>
    </citation>
    <scope>NUCLEOTIDE SEQUENCE</scope>
    <source>
        <strain evidence="6">ChiHjej10B9-743</strain>
    </source>
</reference>
<evidence type="ECO:0000256" key="3">
    <source>
        <dbReference type="ARBA" id="ARBA00023163"/>
    </source>
</evidence>
<feature type="domain" description="HTH luxR-type" evidence="5">
    <location>
        <begin position="337"/>
        <end position="400"/>
    </location>
</feature>
<dbReference type="PROSITE" id="PS50043">
    <property type="entry name" value="HTH_LUXR_2"/>
    <property type="match status" value="1"/>
</dbReference>
<dbReference type="AlphaFoldDB" id="A0A9D2CGW5"/>
<sequence length="400" mass="43780">MKYMTARETAQRWGVTERLVQRLCAEGRVEGAAKFGGSWGVPVSARKPKDPRRTSDGDPSPVWTRPLPADHANLMPLMNTPFAPGRALEFVESLPEGPRADIARAEYAYFSGRAEEAAALAGAHLASDDLEIRLSACLICAYANLPLGRIEHARHALDSARGALEQASLKDPRFRAAENFIAQAASVLLHLPMPPDASGAEDVLPLLPAGLRAFALYVIAHAMYLSGDYARSLGVAETTLMVMDETYPIPCIYLHLVAVMDLMSLRRADEARAHLLAAWELARPDDLIEGFGEHHGLLGGMLEAVIKPAWPEDFRRIIAITYRFSAGWRRVHNPATGDDVADNLTTTEFAASMLAARGWTNAEIAEHMGVSANTVKSYISSSLRKLGVTRRQDLKRFMLS</sequence>
<evidence type="ECO:0000259" key="5">
    <source>
        <dbReference type="PROSITE" id="PS50043"/>
    </source>
</evidence>
<organism evidence="6 7">
    <name type="scientific">Candidatus Olsenella excrementavium</name>
    <dbReference type="NCBI Taxonomy" id="2838709"/>
    <lineage>
        <taxon>Bacteria</taxon>
        <taxon>Bacillati</taxon>
        <taxon>Actinomycetota</taxon>
        <taxon>Coriobacteriia</taxon>
        <taxon>Coriobacteriales</taxon>
        <taxon>Atopobiaceae</taxon>
        <taxon>Olsenella</taxon>
    </lineage>
</organism>
<reference evidence="6" key="2">
    <citation type="submission" date="2021-04" db="EMBL/GenBank/DDBJ databases">
        <authorList>
            <person name="Gilroy R."/>
        </authorList>
    </citation>
    <scope>NUCLEOTIDE SEQUENCE</scope>
    <source>
        <strain evidence="6">ChiHjej10B9-743</strain>
    </source>
</reference>
<dbReference type="InterPro" id="IPR000792">
    <property type="entry name" value="Tscrpt_reg_LuxR_C"/>
</dbReference>
<keyword evidence="2" id="KW-0238">DNA-binding</keyword>
<dbReference type="Pfam" id="PF00196">
    <property type="entry name" value="GerE"/>
    <property type="match status" value="1"/>
</dbReference>
<dbReference type="InterPro" id="IPR036388">
    <property type="entry name" value="WH-like_DNA-bd_sf"/>
</dbReference>